<proteinExistence type="predicted"/>
<dbReference type="RefSeq" id="WP_152355901.1">
    <property type="nucleotide sequence ID" value="NZ_JBHLXF010000026.1"/>
</dbReference>
<dbReference type="PANTHER" id="PTHR43542:SF1">
    <property type="entry name" value="METHYLTRANSFERASE"/>
    <property type="match status" value="1"/>
</dbReference>
<dbReference type="GO" id="GO:0008168">
    <property type="term" value="F:methyltransferase activity"/>
    <property type="evidence" value="ECO:0007669"/>
    <property type="project" value="UniProtKB-KW"/>
</dbReference>
<dbReference type="InterPro" id="IPR029063">
    <property type="entry name" value="SAM-dependent_MTases_sf"/>
</dbReference>
<evidence type="ECO:0000313" key="4">
    <source>
        <dbReference type="Proteomes" id="UP000440041"/>
    </source>
</evidence>
<dbReference type="Pfam" id="PF03602">
    <property type="entry name" value="Cons_hypoth95"/>
    <property type="match status" value="1"/>
</dbReference>
<dbReference type="EMBL" id="WBSO01000010">
    <property type="protein sequence ID" value="KAB8297415.1"/>
    <property type="molecule type" value="Genomic_DNA"/>
</dbReference>
<dbReference type="Gene3D" id="3.40.50.150">
    <property type="entry name" value="Vaccinia Virus protein VP39"/>
    <property type="match status" value="1"/>
</dbReference>
<dbReference type="SUPFAM" id="SSF53335">
    <property type="entry name" value="S-adenosyl-L-methionine-dependent methyltransferases"/>
    <property type="match status" value="1"/>
</dbReference>
<dbReference type="CDD" id="cd02440">
    <property type="entry name" value="AdoMet_MTases"/>
    <property type="match status" value="1"/>
</dbReference>
<dbReference type="InterPro" id="IPR004398">
    <property type="entry name" value="RNA_MeTrfase_RsmD"/>
</dbReference>
<gene>
    <name evidence="3" type="ORF">DSM100238_1300</name>
</gene>
<protein>
    <submittedName>
        <fullName evidence="3">DNA methyltransferase</fullName>
    </submittedName>
</protein>
<accession>A0A6A2VEI1</accession>
<dbReference type="PIRSF" id="PIRSF004553">
    <property type="entry name" value="CHP00095"/>
    <property type="match status" value="1"/>
</dbReference>
<evidence type="ECO:0000256" key="2">
    <source>
        <dbReference type="ARBA" id="ARBA00022679"/>
    </source>
</evidence>
<keyword evidence="2 3" id="KW-0808">Transferase</keyword>
<reference evidence="3 4" key="1">
    <citation type="submission" date="2019-09" db="EMBL/GenBank/DDBJ databases">
        <title>Characterization of the phylogenetic diversity of two novel species belonging to the genus Bifidobacterium: Bifidobacterium cebidarum sp. nov. and Bifidobacterium leontopitheci sp. nov.</title>
        <authorList>
            <person name="Lugli G.A."/>
            <person name="Duranti S."/>
            <person name="Milani C."/>
            <person name="Turroni F."/>
            <person name="Ventura M."/>
        </authorList>
    </citation>
    <scope>NUCLEOTIDE SEQUENCE [LARGE SCALE GENOMIC DNA]</scope>
    <source>
        <strain evidence="3 4">DSM 100238</strain>
    </source>
</reference>
<organism evidence="3 4">
    <name type="scientific">Bifidobacterium apri</name>
    <dbReference type="NCBI Taxonomy" id="1769423"/>
    <lineage>
        <taxon>Bacteria</taxon>
        <taxon>Bacillati</taxon>
        <taxon>Actinomycetota</taxon>
        <taxon>Actinomycetes</taxon>
        <taxon>Bifidobacteriales</taxon>
        <taxon>Bifidobacteriaceae</taxon>
        <taxon>Bifidobacterium</taxon>
    </lineage>
</organism>
<name>A0A6A2VEI1_9BIFI</name>
<evidence type="ECO:0000313" key="3">
    <source>
        <dbReference type="EMBL" id="KAB8297415.1"/>
    </source>
</evidence>
<dbReference type="OrthoDB" id="9803017at2"/>
<sequence>MRVIAGRFKGMALATPKPGTRPTTDRTKEAVFSHLDSWDLVRGASVLDLFAGTGALGIEALSRGAQSLVAVESAGPAAALINGTLAQLKRSKAWRPELSARVMRRRAEVFVDTYHGAPFDVIFIDPPYAYATEECNALLDALARGAATGPNTMIVVERSARSNALTAPVGWHEADERTYGETAVIYLEPLEPGAQDIETQDVSAEDAES</sequence>
<dbReference type="AlphaFoldDB" id="A0A6A2VEI1"/>
<comment type="caution">
    <text evidence="3">The sequence shown here is derived from an EMBL/GenBank/DDBJ whole genome shotgun (WGS) entry which is preliminary data.</text>
</comment>
<dbReference type="PANTHER" id="PTHR43542">
    <property type="entry name" value="METHYLTRANSFERASE"/>
    <property type="match status" value="1"/>
</dbReference>
<keyword evidence="4" id="KW-1185">Reference proteome</keyword>
<dbReference type="Proteomes" id="UP000440041">
    <property type="component" value="Unassembled WGS sequence"/>
</dbReference>
<dbReference type="GO" id="GO:0031167">
    <property type="term" value="P:rRNA methylation"/>
    <property type="evidence" value="ECO:0007669"/>
    <property type="project" value="InterPro"/>
</dbReference>
<dbReference type="NCBIfam" id="TIGR00095">
    <property type="entry name" value="16S rRNA (guanine(966)-N(2))-methyltransferase RsmD"/>
    <property type="match status" value="1"/>
</dbReference>
<keyword evidence="1 3" id="KW-0489">Methyltransferase</keyword>
<dbReference type="GO" id="GO:0003676">
    <property type="term" value="F:nucleic acid binding"/>
    <property type="evidence" value="ECO:0007669"/>
    <property type="project" value="InterPro"/>
</dbReference>
<dbReference type="PROSITE" id="PS00092">
    <property type="entry name" value="N6_MTASE"/>
    <property type="match status" value="1"/>
</dbReference>
<evidence type="ECO:0000256" key="1">
    <source>
        <dbReference type="ARBA" id="ARBA00022603"/>
    </source>
</evidence>
<dbReference type="InterPro" id="IPR002052">
    <property type="entry name" value="DNA_methylase_N6_adenine_CS"/>
</dbReference>